<dbReference type="AlphaFoldDB" id="A0A154UZ13"/>
<dbReference type="EMBL" id="LQXA01000045">
    <property type="protein sequence ID" value="KZC94326.1"/>
    <property type="molecule type" value="Genomic_DNA"/>
</dbReference>
<dbReference type="OrthoDB" id="7342392at2"/>
<dbReference type="RefSeq" id="WP_063072315.1">
    <property type="nucleotide sequence ID" value="NZ_LQXA01000045.1"/>
</dbReference>
<proteinExistence type="predicted"/>
<accession>A0A154UZ13</accession>
<protein>
    <recommendedName>
        <fullName evidence="3">Dihydrofolate reductase</fullName>
    </recommendedName>
</protein>
<evidence type="ECO:0000313" key="1">
    <source>
        <dbReference type="EMBL" id="KZC94326.1"/>
    </source>
</evidence>
<dbReference type="Proteomes" id="UP000076218">
    <property type="component" value="Unassembled WGS sequence"/>
</dbReference>
<evidence type="ECO:0008006" key="3">
    <source>
        <dbReference type="Google" id="ProtNLM"/>
    </source>
</evidence>
<organism evidence="1 2">
    <name type="scientific">Clavibacter tessellarius</name>
    <dbReference type="NCBI Taxonomy" id="31965"/>
    <lineage>
        <taxon>Bacteria</taxon>
        <taxon>Bacillati</taxon>
        <taxon>Actinomycetota</taxon>
        <taxon>Actinomycetes</taxon>
        <taxon>Micrococcales</taxon>
        <taxon>Microbacteriaceae</taxon>
        <taxon>Clavibacter</taxon>
    </lineage>
</organism>
<comment type="caution">
    <text evidence="1">The sequence shown here is derived from an EMBL/GenBank/DDBJ whole genome shotgun (WGS) entry which is preliminary data.</text>
</comment>
<dbReference type="STRING" id="31965.AWH51_00140"/>
<reference evidence="1 2" key="1">
    <citation type="submission" date="2016-01" db="EMBL/GenBank/DDBJ databases">
        <title>Draft genome sequence of Clavibacter michiganensis subsp. tessellarius DOAB 609.</title>
        <authorList>
            <person name="Tambong J.T."/>
        </authorList>
    </citation>
    <scope>NUCLEOTIDE SEQUENCE [LARGE SCALE GENOMIC DNA]</scope>
    <source>
        <strain evidence="1 2">DOAB 609</strain>
    </source>
</reference>
<sequence length="66" mass="7186">MHTRRPRRIPLRTLTAGLFASVDGVAEAPHRFPHDSFDPELGAGLGRMIGSVTSRGDAVLTYARRA</sequence>
<name>A0A154UZ13_9MICO</name>
<evidence type="ECO:0000313" key="2">
    <source>
        <dbReference type="Proteomes" id="UP000076218"/>
    </source>
</evidence>
<gene>
    <name evidence="1" type="ORF">AWH51_00140</name>
</gene>